<reference evidence="10 11" key="1">
    <citation type="journal article" date="2019" name="Nat. Med.">
        <title>A library of human gut bacterial isolates paired with longitudinal multiomics data enables mechanistic microbiome research.</title>
        <authorList>
            <person name="Poyet M."/>
            <person name="Groussin M."/>
            <person name="Gibbons S.M."/>
            <person name="Avila-Pacheco J."/>
            <person name="Jiang X."/>
            <person name="Kearney S.M."/>
            <person name="Perrotta A.R."/>
            <person name="Berdy B."/>
            <person name="Zhao S."/>
            <person name="Lieberman T.D."/>
            <person name="Swanson P.K."/>
            <person name="Smith M."/>
            <person name="Roesemann S."/>
            <person name="Alexander J.E."/>
            <person name="Rich S.A."/>
            <person name="Livny J."/>
            <person name="Vlamakis H."/>
            <person name="Clish C."/>
            <person name="Bullock K."/>
            <person name="Deik A."/>
            <person name="Scott J."/>
            <person name="Pierce K.A."/>
            <person name="Xavier R.J."/>
            <person name="Alm E.J."/>
        </authorList>
    </citation>
    <scope>NUCLEOTIDE SEQUENCE [LARGE SCALE GENOMIC DNA]</scope>
    <source>
        <strain evidence="10 11">BIOML-A41</strain>
    </source>
</reference>
<dbReference type="Gene3D" id="2.60.40.1180">
    <property type="entry name" value="Golgi alpha-mannosidase II"/>
    <property type="match status" value="1"/>
</dbReference>
<dbReference type="FunFam" id="3.20.20.70:FF:000202">
    <property type="entry name" value="Alpha-galactosidase"/>
    <property type="match status" value="1"/>
</dbReference>
<dbReference type="Gene3D" id="3.20.20.70">
    <property type="entry name" value="Aldolase class I"/>
    <property type="match status" value="1"/>
</dbReference>
<evidence type="ECO:0000256" key="4">
    <source>
        <dbReference type="ARBA" id="ARBA00022729"/>
    </source>
</evidence>
<evidence type="ECO:0000256" key="7">
    <source>
        <dbReference type="ARBA" id="ARBA00023295"/>
    </source>
</evidence>
<evidence type="ECO:0000259" key="9">
    <source>
        <dbReference type="Pfam" id="PF17801"/>
    </source>
</evidence>
<feature type="domain" description="Alpha galactosidase C-terminal" evidence="9">
    <location>
        <begin position="313"/>
        <end position="388"/>
    </location>
</feature>
<dbReference type="EC" id="3.2.1.22" evidence="3 8"/>
<comment type="catalytic activity">
    <reaction evidence="1 8">
        <text>Hydrolysis of terminal, non-reducing alpha-D-galactose residues in alpha-D-galactosides, including galactose oligosaccharides, galactomannans and galactolipids.</text>
        <dbReference type="EC" id="3.2.1.22"/>
    </reaction>
</comment>
<keyword evidence="5 8" id="KW-0378">Hydrolase</keyword>
<name>A0A412ZLA7_BACOV</name>
<dbReference type="InterPro" id="IPR041233">
    <property type="entry name" value="Melibiase_C"/>
</dbReference>
<dbReference type="InterPro" id="IPR013785">
    <property type="entry name" value="Aldolase_TIM"/>
</dbReference>
<evidence type="ECO:0000256" key="8">
    <source>
        <dbReference type="RuleBase" id="RU361168"/>
    </source>
</evidence>
<dbReference type="InterPro" id="IPR013780">
    <property type="entry name" value="Glyco_hydro_b"/>
</dbReference>
<dbReference type="AlphaFoldDB" id="A0A412ZLA7"/>
<dbReference type="PRINTS" id="PR00740">
    <property type="entry name" value="GLHYDRLASE27"/>
</dbReference>
<dbReference type="GO" id="GO:0016052">
    <property type="term" value="P:carbohydrate catabolic process"/>
    <property type="evidence" value="ECO:0007669"/>
    <property type="project" value="UniProtKB-ARBA"/>
</dbReference>
<evidence type="ECO:0000256" key="3">
    <source>
        <dbReference type="ARBA" id="ARBA00012755"/>
    </source>
</evidence>
<dbReference type="Proteomes" id="UP000478493">
    <property type="component" value="Unassembled WGS sequence"/>
</dbReference>
<dbReference type="RefSeq" id="WP_004307220.1">
    <property type="nucleotide sequence ID" value="NZ_CABKQC010000013.1"/>
</dbReference>
<organism evidence="10 11">
    <name type="scientific">Bacteroides ovatus</name>
    <dbReference type="NCBI Taxonomy" id="28116"/>
    <lineage>
        <taxon>Bacteria</taxon>
        <taxon>Pseudomonadati</taxon>
        <taxon>Bacteroidota</taxon>
        <taxon>Bacteroidia</taxon>
        <taxon>Bacteroidales</taxon>
        <taxon>Bacteroidaceae</taxon>
        <taxon>Bacteroides</taxon>
    </lineage>
</organism>
<dbReference type="InterPro" id="IPR002241">
    <property type="entry name" value="Glyco_hydro_27"/>
</dbReference>
<keyword evidence="6 8" id="KW-1015">Disulfide bond</keyword>
<evidence type="ECO:0000256" key="2">
    <source>
        <dbReference type="ARBA" id="ARBA00009743"/>
    </source>
</evidence>
<dbReference type="SUPFAM" id="SSF51011">
    <property type="entry name" value="Glycosyl hydrolase domain"/>
    <property type="match status" value="1"/>
</dbReference>
<evidence type="ECO:0000256" key="1">
    <source>
        <dbReference type="ARBA" id="ARBA00001255"/>
    </source>
</evidence>
<evidence type="ECO:0000256" key="5">
    <source>
        <dbReference type="ARBA" id="ARBA00022801"/>
    </source>
</evidence>
<proteinExistence type="inferred from homology"/>
<dbReference type="Pfam" id="PF17801">
    <property type="entry name" value="Melibiase_C"/>
    <property type="match status" value="1"/>
</dbReference>
<dbReference type="PANTHER" id="PTHR11452:SF75">
    <property type="entry name" value="ALPHA-GALACTOSIDASE MEL1"/>
    <property type="match status" value="1"/>
</dbReference>
<evidence type="ECO:0000313" key="11">
    <source>
        <dbReference type="Proteomes" id="UP000478493"/>
    </source>
</evidence>
<gene>
    <name evidence="10" type="ORF">F3B85_25420</name>
</gene>
<dbReference type="Pfam" id="PF16499">
    <property type="entry name" value="Melibiase_2"/>
    <property type="match status" value="1"/>
</dbReference>
<protein>
    <recommendedName>
        <fullName evidence="3 8">Alpha-galactosidase</fullName>
        <ecNumber evidence="3 8">3.2.1.22</ecNumber>
    </recommendedName>
    <alternativeName>
        <fullName evidence="8">Melibiase</fullName>
    </alternativeName>
</protein>
<dbReference type="GO" id="GO:0004557">
    <property type="term" value="F:alpha-galactosidase activity"/>
    <property type="evidence" value="ECO:0007669"/>
    <property type="project" value="UniProtKB-EC"/>
</dbReference>
<keyword evidence="7 8" id="KW-0326">Glycosidase</keyword>
<accession>A0A412ZLA7</accession>
<dbReference type="InterPro" id="IPR017853">
    <property type="entry name" value="GH"/>
</dbReference>
<evidence type="ECO:0000313" key="10">
    <source>
        <dbReference type="EMBL" id="KAA4527021.1"/>
    </source>
</evidence>
<comment type="similarity">
    <text evidence="2 8">Belongs to the glycosyl hydrolase 27 family.</text>
</comment>
<comment type="caution">
    <text evidence="10">The sequence shown here is derived from an EMBL/GenBank/DDBJ whole genome shotgun (WGS) entry which is preliminary data.</text>
</comment>
<dbReference type="PANTHER" id="PTHR11452">
    <property type="entry name" value="ALPHA-GALACTOSIDASE/ALPHA-N-ACETYLGALACTOSAMINIDASE"/>
    <property type="match status" value="1"/>
</dbReference>
<dbReference type="CDD" id="cd14792">
    <property type="entry name" value="GH27"/>
    <property type="match status" value="1"/>
</dbReference>
<dbReference type="EMBL" id="VWGP01000032">
    <property type="protein sequence ID" value="KAA4527021.1"/>
    <property type="molecule type" value="Genomic_DNA"/>
</dbReference>
<sequence length="394" mass="44916">MKKILLFLFIFLSTFANAQKHKKVLCPTPPMGWNSWNCFNKNISEEQIREIANLMVSTGLKDAGYTYLNVDDCWQTHRESCVIQSDSVKFPSGIKALADYVHSKGLKFGIYSCAGSKTCAGRPGSRGYEYIDAVTYAEWGVDFLKYDWCHNNGANAREAYFTMCDALKSTGRPIVLSICEWGTNRPWEWGKGIGEMWRVSEDIIATTEGTAYWGGASILKIIDIMAPLWPYAGPGHWNDADMLQVGNGDLTYDENVMHFSMWCMLASPLIVGCDLRNIDKKILDILTNKEAIAINQDKLGKQGRMFERSGRYHETWIKELSDGRIALCFLNKDEKEWSLDYHFWGFDIIGIDRTYDHYIVRDVWKHQDIGDTGDRYSFKVPAHGVVLLCLVPKQ</sequence>
<keyword evidence="4" id="KW-0732">Signal</keyword>
<evidence type="ECO:0000256" key="6">
    <source>
        <dbReference type="ARBA" id="ARBA00023157"/>
    </source>
</evidence>
<dbReference type="SUPFAM" id="SSF51445">
    <property type="entry name" value="(Trans)glycosidases"/>
    <property type="match status" value="1"/>
</dbReference>